<sequence>MSDGLPTDEQLRRIARGVHERIDRRRRVVRGIAGTTAGVLLLAGGVALLPRTIGALSGAGGGSGGSAARPASQAAEGSASSAASVVQVRCHERGGGVRTTTAADDPASIAAACGTVDFQSGAGRMPRPASTPPADLPSIASASPVVVCRADDGVRDVFPAGDAPRTLCERRGLRPS</sequence>
<gene>
    <name evidence="3" type="ORF">ACFSBI_10210</name>
</gene>
<feature type="compositionally biased region" description="Low complexity" evidence="1">
    <location>
        <begin position="66"/>
        <end position="82"/>
    </location>
</feature>
<evidence type="ECO:0000313" key="3">
    <source>
        <dbReference type="EMBL" id="MFD1721926.1"/>
    </source>
</evidence>
<organism evidence="3 4">
    <name type="scientific">Amnibacterium endophyticum</name>
    <dbReference type="NCBI Taxonomy" id="2109337"/>
    <lineage>
        <taxon>Bacteria</taxon>
        <taxon>Bacillati</taxon>
        <taxon>Actinomycetota</taxon>
        <taxon>Actinomycetes</taxon>
        <taxon>Micrococcales</taxon>
        <taxon>Microbacteriaceae</taxon>
        <taxon>Amnibacterium</taxon>
    </lineage>
</organism>
<keyword evidence="2" id="KW-0472">Membrane</keyword>
<accession>A0ABW4LEI0</accession>
<proteinExistence type="predicted"/>
<reference evidence="4" key="1">
    <citation type="journal article" date="2019" name="Int. J. Syst. Evol. Microbiol.">
        <title>The Global Catalogue of Microorganisms (GCM) 10K type strain sequencing project: providing services to taxonomists for standard genome sequencing and annotation.</title>
        <authorList>
            <consortium name="The Broad Institute Genomics Platform"/>
            <consortium name="The Broad Institute Genome Sequencing Center for Infectious Disease"/>
            <person name="Wu L."/>
            <person name="Ma J."/>
        </authorList>
    </citation>
    <scope>NUCLEOTIDE SEQUENCE [LARGE SCALE GENOMIC DNA]</scope>
    <source>
        <strain evidence="4">CGMCC 1.12471</strain>
    </source>
</reference>
<keyword evidence="4" id="KW-1185">Reference proteome</keyword>
<dbReference type="RefSeq" id="WP_377934593.1">
    <property type="nucleotide sequence ID" value="NZ_JBHUEA010000014.1"/>
</dbReference>
<feature type="region of interest" description="Disordered" evidence="1">
    <location>
        <begin position="59"/>
        <end position="82"/>
    </location>
</feature>
<keyword evidence="2" id="KW-1133">Transmembrane helix</keyword>
<dbReference type="EMBL" id="JBHUEA010000014">
    <property type="protein sequence ID" value="MFD1721926.1"/>
    <property type="molecule type" value="Genomic_DNA"/>
</dbReference>
<name>A0ABW4LEI0_9MICO</name>
<dbReference type="Proteomes" id="UP001597347">
    <property type="component" value="Unassembled WGS sequence"/>
</dbReference>
<keyword evidence="2" id="KW-0812">Transmembrane</keyword>
<evidence type="ECO:0000313" key="4">
    <source>
        <dbReference type="Proteomes" id="UP001597347"/>
    </source>
</evidence>
<feature type="transmembrane region" description="Helical" evidence="2">
    <location>
        <begin position="28"/>
        <end position="49"/>
    </location>
</feature>
<comment type="caution">
    <text evidence="3">The sequence shown here is derived from an EMBL/GenBank/DDBJ whole genome shotgun (WGS) entry which is preliminary data.</text>
</comment>
<evidence type="ECO:0000256" key="1">
    <source>
        <dbReference type="SAM" id="MobiDB-lite"/>
    </source>
</evidence>
<protein>
    <submittedName>
        <fullName evidence="3">Uncharacterized protein</fullName>
    </submittedName>
</protein>
<evidence type="ECO:0000256" key="2">
    <source>
        <dbReference type="SAM" id="Phobius"/>
    </source>
</evidence>